<reference evidence="1" key="2">
    <citation type="journal article" date="2015" name="Fish Shellfish Immunol.">
        <title>Early steps in the European eel (Anguilla anguilla)-Vibrio vulnificus interaction in the gills: Role of the RtxA13 toxin.</title>
        <authorList>
            <person name="Callol A."/>
            <person name="Pajuelo D."/>
            <person name="Ebbesson L."/>
            <person name="Teles M."/>
            <person name="MacKenzie S."/>
            <person name="Amaro C."/>
        </authorList>
    </citation>
    <scope>NUCLEOTIDE SEQUENCE</scope>
</reference>
<reference evidence="1" key="1">
    <citation type="submission" date="2014-11" db="EMBL/GenBank/DDBJ databases">
        <authorList>
            <person name="Amaro Gonzalez C."/>
        </authorList>
    </citation>
    <scope>NUCLEOTIDE SEQUENCE</scope>
</reference>
<protein>
    <submittedName>
        <fullName evidence="1">Uncharacterized protein</fullName>
    </submittedName>
</protein>
<name>A0A0E9T0J2_ANGAN</name>
<accession>A0A0E9T0J2</accession>
<proteinExistence type="predicted"/>
<sequence length="56" mass="6303">MPLPPPPMDTVIITKSTILRSKEFGGKPCKIRARGLHKYKGKEEPYLPTSSFPSYL</sequence>
<dbReference type="AlphaFoldDB" id="A0A0E9T0J2"/>
<dbReference type="EMBL" id="GBXM01062344">
    <property type="protein sequence ID" value="JAH46233.1"/>
    <property type="molecule type" value="Transcribed_RNA"/>
</dbReference>
<evidence type="ECO:0000313" key="1">
    <source>
        <dbReference type="EMBL" id="JAH46233.1"/>
    </source>
</evidence>
<organism evidence="1">
    <name type="scientific">Anguilla anguilla</name>
    <name type="common">European freshwater eel</name>
    <name type="synonym">Muraena anguilla</name>
    <dbReference type="NCBI Taxonomy" id="7936"/>
    <lineage>
        <taxon>Eukaryota</taxon>
        <taxon>Metazoa</taxon>
        <taxon>Chordata</taxon>
        <taxon>Craniata</taxon>
        <taxon>Vertebrata</taxon>
        <taxon>Euteleostomi</taxon>
        <taxon>Actinopterygii</taxon>
        <taxon>Neopterygii</taxon>
        <taxon>Teleostei</taxon>
        <taxon>Anguilliformes</taxon>
        <taxon>Anguillidae</taxon>
        <taxon>Anguilla</taxon>
    </lineage>
</organism>